<evidence type="ECO:0000313" key="3">
    <source>
        <dbReference type="Proteomes" id="UP001596425"/>
    </source>
</evidence>
<name>A0ABW1YI11_9GAMM</name>
<dbReference type="Proteomes" id="UP001596425">
    <property type="component" value="Unassembled WGS sequence"/>
</dbReference>
<gene>
    <name evidence="2" type="ORF">ACFQBM_02165</name>
</gene>
<keyword evidence="3" id="KW-1185">Reference proteome</keyword>
<evidence type="ECO:0008006" key="4">
    <source>
        <dbReference type="Google" id="ProtNLM"/>
    </source>
</evidence>
<feature type="region of interest" description="Disordered" evidence="1">
    <location>
        <begin position="79"/>
        <end position="115"/>
    </location>
</feature>
<dbReference type="RefSeq" id="WP_193192181.1">
    <property type="nucleotide sequence ID" value="NZ_JACZFR010000026.1"/>
</dbReference>
<sequence>MKKIIIPAIVIAAIGGYFYYQNMEPATSEAAIAKEVESAVEQAGEAMEKAADETVVASNELMEVEGDVFADAPEHMMGSAEEAAESMEAAAEEAEEMTEEAMDEMPEEDIDHTEE</sequence>
<dbReference type="EMBL" id="JBHSVR010000001">
    <property type="protein sequence ID" value="MFC6632063.1"/>
    <property type="molecule type" value="Genomic_DNA"/>
</dbReference>
<comment type="caution">
    <text evidence="2">The sequence shown here is derived from an EMBL/GenBank/DDBJ whole genome shotgun (WGS) entry which is preliminary data.</text>
</comment>
<proteinExistence type="predicted"/>
<evidence type="ECO:0000256" key="1">
    <source>
        <dbReference type="SAM" id="MobiDB-lite"/>
    </source>
</evidence>
<feature type="compositionally biased region" description="Acidic residues" evidence="1">
    <location>
        <begin position="82"/>
        <end position="115"/>
    </location>
</feature>
<organism evidence="2 3">
    <name type="scientific">Microbulbifer taiwanensis</name>
    <dbReference type="NCBI Taxonomy" id="986746"/>
    <lineage>
        <taxon>Bacteria</taxon>
        <taxon>Pseudomonadati</taxon>
        <taxon>Pseudomonadota</taxon>
        <taxon>Gammaproteobacteria</taxon>
        <taxon>Cellvibrionales</taxon>
        <taxon>Microbulbiferaceae</taxon>
        <taxon>Microbulbifer</taxon>
    </lineage>
</organism>
<evidence type="ECO:0000313" key="2">
    <source>
        <dbReference type="EMBL" id="MFC6632063.1"/>
    </source>
</evidence>
<accession>A0ABW1YI11</accession>
<protein>
    <recommendedName>
        <fullName evidence="4">YtxH domain-containing protein</fullName>
    </recommendedName>
</protein>
<reference evidence="3" key="1">
    <citation type="journal article" date="2019" name="Int. J. Syst. Evol. Microbiol.">
        <title>The Global Catalogue of Microorganisms (GCM) 10K type strain sequencing project: providing services to taxonomists for standard genome sequencing and annotation.</title>
        <authorList>
            <consortium name="The Broad Institute Genomics Platform"/>
            <consortium name="The Broad Institute Genome Sequencing Center for Infectious Disease"/>
            <person name="Wu L."/>
            <person name="Ma J."/>
        </authorList>
    </citation>
    <scope>NUCLEOTIDE SEQUENCE [LARGE SCALE GENOMIC DNA]</scope>
    <source>
        <strain evidence="3">CGMCC 1.13718</strain>
    </source>
</reference>